<dbReference type="PANTHER" id="PTHR22946">
    <property type="entry name" value="DIENELACTONE HYDROLASE DOMAIN-CONTAINING PROTEIN-RELATED"/>
    <property type="match status" value="1"/>
</dbReference>
<dbReference type="InterPro" id="IPR002925">
    <property type="entry name" value="Dienelactn_hydro"/>
</dbReference>
<sequence>MTATIATTHVPTAGIELAGDLRLPAGAHGVVVFAHGSGSSRHSPRNRRVAGELNRRGLGTLLVDLLTRDEETSAERSHHLWFDIGVLADRLIGLVDWLSERPDTRSLPAGLFGASTGAAAALVAAAARPEHVHGVVARGGRPDLAGPALAQVQAPTLLIVGERDMPVAELNEQARATMTATAELRIVPGATHFFEEPGALDIVSEETATWFAAHLR</sequence>
<comment type="similarity">
    <text evidence="1">Belongs to the AB hydrolase superfamily.</text>
</comment>
<dbReference type="InterPro" id="IPR050261">
    <property type="entry name" value="FrsA_esterase"/>
</dbReference>
<evidence type="ECO:0000256" key="1">
    <source>
        <dbReference type="ARBA" id="ARBA00008645"/>
    </source>
</evidence>
<dbReference type="PANTHER" id="PTHR22946:SF9">
    <property type="entry name" value="POLYKETIDE TRANSFERASE AF380"/>
    <property type="match status" value="1"/>
</dbReference>
<dbReference type="InterPro" id="IPR029058">
    <property type="entry name" value="AB_hydrolase_fold"/>
</dbReference>
<dbReference type="Pfam" id="PF01738">
    <property type="entry name" value="DLH"/>
    <property type="match status" value="1"/>
</dbReference>
<proteinExistence type="inferred from homology"/>
<name>A0ABQ3Z5D9_9ACTN</name>
<dbReference type="Proteomes" id="UP000637628">
    <property type="component" value="Unassembled WGS sequence"/>
</dbReference>
<reference evidence="4 5" key="1">
    <citation type="submission" date="2021-01" db="EMBL/GenBank/DDBJ databases">
        <title>Whole genome shotgun sequence of Actinoplanes durhamensis NBRC 14914.</title>
        <authorList>
            <person name="Komaki H."/>
            <person name="Tamura T."/>
        </authorList>
    </citation>
    <scope>NUCLEOTIDE SEQUENCE [LARGE SCALE GENOMIC DNA]</scope>
    <source>
        <strain evidence="4 5">NBRC 14914</strain>
    </source>
</reference>
<accession>A0ABQ3Z5D9</accession>
<keyword evidence="2 4" id="KW-0378">Hydrolase</keyword>
<comment type="caution">
    <text evidence="4">The sequence shown here is derived from an EMBL/GenBank/DDBJ whole genome shotgun (WGS) entry which is preliminary data.</text>
</comment>
<protein>
    <submittedName>
        <fullName evidence="4">Hydrolase</fullName>
    </submittedName>
</protein>
<evidence type="ECO:0000313" key="4">
    <source>
        <dbReference type="EMBL" id="GIE05048.1"/>
    </source>
</evidence>
<dbReference type="GO" id="GO:0016787">
    <property type="term" value="F:hydrolase activity"/>
    <property type="evidence" value="ECO:0007669"/>
    <property type="project" value="UniProtKB-KW"/>
</dbReference>
<keyword evidence="5" id="KW-1185">Reference proteome</keyword>
<evidence type="ECO:0000259" key="3">
    <source>
        <dbReference type="Pfam" id="PF01738"/>
    </source>
</evidence>
<dbReference type="RefSeq" id="WP_203732334.1">
    <property type="nucleotide sequence ID" value="NZ_BAAATX010000012.1"/>
</dbReference>
<dbReference type="Gene3D" id="3.40.50.1820">
    <property type="entry name" value="alpha/beta hydrolase"/>
    <property type="match status" value="1"/>
</dbReference>
<gene>
    <name evidence="4" type="ORF">Adu01nite_63980</name>
</gene>
<dbReference type="SUPFAM" id="SSF53474">
    <property type="entry name" value="alpha/beta-Hydrolases"/>
    <property type="match status" value="1"/>
</dbReference>
<organism evidence="4 5">
    <name type="scientific">Paractinoplanes durhamensis</name>
    <dbReference type="NCBI Taxonomy" id="113563"/>
    <lineage>
        <taxon>Bacteria</taxon>
        <taxon>Bacillati</taxon>
        <taxon>Actinomycetota</taxon>
        <taxon>Actinomycetes</taxon>
        <taxon>Micromonosporales</taxon>
        <taxon>Micromonosporaceae</taxon>
        <taxon>Paractinoplanes</taxon>
    </lineage>
</organism>
<feature type="domain" description="Dienelactone hydrolase" evidence="3">
    <location>
        <begin position="24"/>
        <end position="200"/>
    </location>
</feature>
<evidence type="ECO:0000256" key="2">
    <source>
        <dbReference type="ARBA" id="ARBA00022801"/>
    </source>
</evidence>
<evidence type="ECO:0000313" key="5">
    <source>
        <dbReference type="Proteomes" id="UP000637628"/>
    </source>
</evidence>
<dbReference type="EMBL" id="BOML01000051">
    <property type="protein sequence ID" value="GIE05048.1"/>
    <property type="molecule type" value="Genomic_DNA"/>
</dbReference>